<dbReference type="EMBL" id="AP023086">
    <property type="protein sequence ID" value="BCD99031.1"/>
    <property type="molecule type" value="Genomic_DNA"/>
</dbReference>
<feature type="domain" description="SnoaL-like" evidence="1">
    <location>
        <begin position="11"/>
        <end position="116"/>
    </location>
</feature>
<name>A0AAN2BLI1_9GAMM</name>
<evidence type="ECO:0000313" key="3">
    <source>
        <dbReference type="Proteomes" id="UP001320119"/>
    </source>
</evidence>
<protein>
    <recommendedName>
        <fullName evidence="1">SnoaL-like domain-containing protein</fullName>
    </recommendedName>
</protein>
<proteinExistence type="predicted"/>
<dbReference type="KEGG" id="marq:MARGE09_P3232"/>
<evidence type="ECO:0000313" key="2">
    <source>
        <dbReference type="EMBL" id="BCD99031.1"/>
    </source>
</evidence>
<dbReference type="Gene3D" id="3.10.450.50">
    <property type="match status" value="1"/>
</dbReference>
<sequence>MKQSLTDDFVSFYQAFSVDSIANLGHLYVESVTFVDPVHKVNGLEPLKQYFHHLCGGEGTSHFAITDVIAANKELVLEDAEAQASAFFRWQMTYNHPSLSSGKPLILVGGSMIRFSNRITYQEDFYDLGQMVYQHIPVLGWAVKKVKARLAGCEAIAPSPNNTATILSEPN</sequence>
<reference evidence="2 3" key="1">
    <citation type="journal article" date="2022" name="IScience">
        <title>An ultrasensitive nanofiber-based assay for enzymatic hydrolysis and deep-sea microbial degradation of cellulose.</title>
        <authorList>
            <person name="Tsudome M."/>
            <person name="Tachioka M."/>
            <person name="Miyazaki M."/>
            <person name="Uchimura K."/>
            <person name="Tsuda M."/>
            <person name="Takaki Y."/>
            <person name="Deguchi S."/>
        </authorList>
    </citation>
    <scope>NUCLEOTIDE SEQUENCE [LARGE SCALE GENOMIC DNA]</scope>
    <source>
        <strain evidence="2 3">GE09</strain>
    </source>
</reference>
<evidence type="ECO:0000259" key="1">
    <source>
        <dbReference type="Pfam" id="PF12680"/>
    </source>
</evidence>
<accession>A0AAN2BLI1</accession>
<dbReference type="Pfam" id="PF12680">
    <property type="entry name" value="SnoaL_2"/>
    <property type="match status" value="1"/>
</dbReference>
<keyword evidence="3" id="KW-1185">Reference proteome</keyword>
<dbReference type="InterPro" id="IPR037401">
    <property type="entry name" value="SnoaL-like"/>
</dbReference>
<dbReference type="SUPFAM" id="SSF54427">
    <property type="entry name" value="NTF2-like"/>
    <property type="match status" value="1"/>
</dbReference>
<organism evidence="2 3">
    <name type="scientific">Marinagarivorans cellulosilyticus</name>
    <dbReference type="NCBI Taxonomy" id="2721545"/>
    <lineage>
        <taxon>Bacteria</taxon>
        <taxon>Pseudomonadati</taxon>
        <taxon>Pseudomonadota</taxon>
        <taxon>Gammaproteobacteria</taxon>
        <taxon>Cellvibrionales</taxon>
        <taxon>Cellvibrionaceae</taxon>
        <taxon>Marinagarivorans</taxon>
    </lineage>
</organism>
<gene>
    <name evidence="2" type="ORF">MARGE09_P3232</name>
</gene>
<dbReference type="InterPro" id="IPR032710">
    <property type="entry name" value="NTF2-like_dom_sf"/>
</dbReference>
<dbReference type="Proteomes" id="UP001320119">
    <property type="component" value="Chromosome"/>
</dbReference>
<dbReference type="RefSeq" id="WP_236983889.1">
    <property type="nucleotide sequence ID" value="NZ_AP023086.1"/>
</dbReference>
<dbReference type="AlphaFoldDB" id="A0AAN2BLI1"/>